<dbReference type="EMBL" id="KV007542">
    <property type="protein sequence ID" value="KZV31298.1"/>
    <property type="molecule type" value="Genomic_DNA"/>
</dbReference>
<evidence type="ECO:0000256" key="1">
    <source>
        <dbReference type="SAM" id="Phobius"/>
    </source>
</evidence>
<protein>
    <submittedName>
        <fullName evidence="2">Cysteine-rich receptor-like protein kinase 10</fullName>
    </submittedName>
</protein>
<name>A0A2Z7BGN3_9LAMI</name>
<keyword evidence="2" id="KW-0418">Kinase</keyword>
<organism evidence="2 3">
    <name type="scientific">Dorcoceras hygrometricum</name>
    <dbReference type="NCBI Taxonomy" id="472368"/>
    <lineage>
        <taxon>Eukaryota</taxon>
        <taxon>Viridiplantae</taxon>
        <taxon>Streptophyta</taxon>
        <taxon>Embryophyta</taxon>
        <taxon>Tracheophyta</taxon>
        <taxon>Spermatophyta</taxon>
        <taxon>Magnoliopsida</taxon>
        <taxon>eudicotyledons</taxon>
        <taxon>Gunneridae</taxon>
        <taxon>Pentapetalae</taxon>
        <taxon>asterids</taxon>
        <taxon>lamiids</taxon>
        <taxon>Lamiales</taxon>
        <taxon>Gesneriaceae</taxon>
        <taxon>Didymocarpoideae</taxon>
        <taxon>Trichosporeae</taxon>
        <taxon>Loxocarpinae</taxon>
        <taxon>Dorcoceras</taxon>
    </lineage>
</organism>
<keyword evidence="2" id="KW-0675">Receptor</keyword>
<keyword evidence="1" id="KW-0472">Membrane</keyword>
<gene>
    <name evidence="2" type="ORF">F511_16284</name>
</gene>
<dbReference type="GO" id="GO:0016301">
    <property type="term" value="F:kinase activity"/>
    <property type="evidence" value="ECO:0007669"/>
    <property type="project" value="UniProtKB-KW"/>
</dbReference>
<accession>A0A2Z7BGN3</accession>
<feature type="transmembrane region" description="Helical" evidence="1">
    <location>
        <begin position="203"/>
        <end position="225"/>
    </location>
</feature>
<keyword evidence="3" id="KW-1185">Reference proteome</keyword>
<keyword evidence="2" id="KW-0808">Transferase</keyword>
<dbReference type="AlphaFoldDB" id="A0A2Z7BGN3"/>
<keyword evidence="1" id="KW-0812">Transmembrane</keyword>
<reference evidence="2 3" key="1">
    <citation type="journal article" date="2015" name="Proc. Natl. Acad. Sci. U.S.A.">
        <title>The resurrection genome of Boea hygrometrica: A blueprint for survival of dehydration.</title>
        <authorList>
            <person name="Xiao L."/>
            <person name="Yang G."/>
            <person name="Zhang L."/>
            <person name="Yang X."/>
            <person name="Zhao S."/>
            <person name="Ji Z."/>
            <person name="Zhou Q."/>
            <person name="Hu M."/>
            <person name="Wang Y."/>
            <person name="Chen M."/>
            <person name="Xu Y."/>
            <person name="Jin H."/>
            <person name="Xiao X."/>
            <person name="Hu G."/>
            <person name="Bao F."/>
            <person name="Hu Y."/>
            <person name="Wan P."/>
            <person name="Li L."/>
            <person name="Deng X."/>
            <person name="Kuang T."/>
            <person name="Xiang C."/>
            <person name="Zhu J.K."/>
            <person name="Oliver M.J."/>
            <person name="He Y."/>
        </authorList>
    </citation>
    <scope>NUCLEOTIDE SEQUENCE [LARGE SCALE GENOMIC DNA]</scope>
    <source>
        <strain evidence="3">cv. XS01</strain>
    </source>
</reference>
<evidence type="ECO:0000313" key="2">
    <source>
        <dbReference type="EMBL" id="KZV31298.1"/>
    </source>
</evidence>
<proteinExistence type="predicted"/>
<dbReference type="Proteomes" id="UP000250235">
    <property type="component" value="Unassembled WGS sequence"/>
</dbReference>
<evidence type="ECO:0000313" key="3">
    <source>
        <dbReference type="Proteomes" id="UP000250235"/>
    </source>
</evidence>
<sequence length="286" mass="32821">MNQLERKEPAGTLNQQLTRSARAGSVMMTSAVMSSQSAGSYSRTSRWMIQTQEIKRRRTGRSIQSQATVHQQMIFEDSDSKTMSFGLMDTTAFCLRAKDSADGLCVGNNQQIATVVLNQLLQDSSRSVVVLEKESVDGITHMLKPAGAFIQMCSSRRVANDEAREHCTEKITQVNRFECCLDRVLRLSLFQPRVGCFTKLVDALFFFSLSCTSHLLWDFLFFFIFHNKPIYYSEFFWNNAKLWQCAYPARIFPCQLRPMKIDRVHPAFRFFHISIYGSPRARKTSL</sequence>
<keyword evidence="1" id="KW-1133">Transmembrane helix</keyword>